<dbReference type="EnsemblPlants" id="KQL01142">
    <property type="protein sequence ID" value="KQL01142"/>
    <property type="gene ID" value="SETIT_014847mg"/>
</dbReference>
<feature type="transmembrane region" description="Helical" evidence="1">
    <location>
        <begin position="15"/>
        <end position="35"/>
    </location>
</feature>
<keyword evidence="1" id="KW-0812">Transmembrane</keyword>
<dbReference type="EMBL" id="AGNK02003624">
    <property type="status" value="NOT_ANNOTATED_CDS"/>
    <property type="molecule type" value="Genomic_DNA"/>
</dbReference>
<accession>K3YKS8</accession>
<keyword evidence="3" id="KW-1185">Reference proteome</keyword>
<dbReference type="HOGENOM" id="CLU_3176354_0_0_1"/>
<sequence>MLSHRVVELISASRMWLWMMPLPTIPLLSFSPLLLNDQHSRMEPMRL</sequence>
<keyword evidence="1" id="KW-0472">Membrane</keyword>
<dbReference type="Gramene" id="KQL01142">
    <property type="protein sequence ID" value="KQL01142"/>
    <property type="gene ID" value="SETIT_014847mg"/>
</dbReference>
<evidence type="ECO:0000313" key="2">
    <source>
        <dbReference type="EnsemblPlants" id="KQL01142"/>
    </source>
</evidence>
<reference evidence="2" key="2">
    <citation type="submission" date="2018-08" db="UniProtKB">
        <authorList>
            <consortium name="EnsemblPlants"/>
        </authorList>
    </citation>
    <scope>IDENTIFICATION</scope>
    <source>
        <strain evidence="2">Yugu1</strain>
    </source>
</reference>
<protein>
    <submittedName>
        <fullName evidence="2">Uncharacterized protein</fullName>
    </submittedName>
</protein>
<dbReference type="InParanoid" id="K3YKS8"/>
<proteinExistence type="predicted"/>
<evidence type="ECO:0000313" key="3">
    <source>
        <dbReference type="Proteomes" id="UP000004995"/>
    </source>
</evidence>
<reference evidence="3" key="1">
    <citation type="journal article" date="2012" name="Nat. Biotechnol.">
        <title>Reference genome sequence of the model plant Setaria.</title>
        <authorList>
            <person name="Bennetzen J.L."/>
            <person name="Schmutz J."/>
            <person name="Wang H."/>
            <person name="Percifield R."/>
            <person name="Hawkins J."/>
            <person name="Pontaroli A.C."/>
            <person name="Estep M."/>
            <person name="Feng L."/>
            <person name="Vaughn J.N."/>
            <person name="Grimwood J."/>
            <person name="Jenkins J."/>
            <person name="Barry K."/>
            <person name="Lindquist E."/>
            <person name="Hellsten U."/>
            <person name="Deshpande S."/>
            <person name="Wang X."/>
            <person name="Wu X."/>
            <person name="Mitros T."/>
            <person name="Triplett J."/>
            <person name="Yang X."/>
            <person name="Ye C.Y."/>
            <person name="Mauro-Herrera M."/>
            <person name="Wang L."/>
            <person name="Li P."/>
            <person name="Sharma M."/>
            <person name="Sharma R."/>
            <person name="Ronald P.C."/>
            <person name="Panaud O."/>
            <person name="Kellogg E.A."/>
            <person name="Brutnell T.P."/>
            <person name="Doust A.N."/>
            <person name="Tuskan G.A."/>
            <person name="Rokhsar D."/>
            <person name="Devos K.M."/>
        </authorList>
    </citation>
    <scope>NUCLEOTIDE SEQUENCE [LARGE SCALE GENOMIC DNA]</scope>
    <source>
        <strain evidence="3">cv. Yugu1</strain>
    </source>
</reference>
<keyword evidence="1" id="KW-1133">Transmembrane helix</keyword>
<dbReference type="AlphaFoldDB" id="K3YKS8"/>
<dbReference type="Proteomes" id="UP000004995">
    <property type="component" value="Unassembled WGS sequence"/>
</dbReference>
<evidence type="ECO:0000256" key="1">
    <source>
        <dbReference type="SAM" id="Phobius"/>
    </source>
</evidence>
<name>K3YKS8_SETIT</name>
<organism evidence="2 3">
    <name type="scientific">Setaria italica</name>
    <name type="common">Foxtail millet</name>
    <name type="synonym">Panicum italicum</name>
    <dbReference type="NCBI Taxonomy" id="4555"/>
    <lineage>
        <taxon>Eukaryota</taxon>
        <taxon>Viridiplantae</taxon>
        <taxon>Streptophyta</taxon>
        <taxon>Embryophyta</taxon>
        <taxon>Tracheophyta</taxon>
        <taxon>Spermatophyta</taxon>
        <taxon>Magnoliopsida</taxon>
        <taxon>Liliopsida</taxon>
        <taxon>Poales</taxon>
        <taxon>Poaceae</taxon>
        <taxon>PACMAD clade</taxon>
        <taxon>Panicoideae</taxon>
        <taxon>Panicodae</taxon>
        <taxon>Paniceae</taxon>
        <taxon>Cenchrinae</taxon>
        <taxon>Setaria</taxon>
    </lineage>
</organism>